<dbReference type="Proteomes" id="UP001162834">
    <property type="component" value="Chromosome"/>
</dbReference>
<protein>
    <submittedName>
        <fullName evidence="5">Leucine-responsive regulatory protein</fullName>
    </submittedName>
</protein>
<dbReference type="Gene3D" id="3.30.70.920">
    <property type="match status" value="1"/>
</dbReference>
<keyword evidence="2" id="KW-0238">DNA-binding</keyword>
<dbReference type="Gene3D" id="1.10.10.10">
    <property type="entry name" value="Winged helix-like DNA-binding domain superfamily/Winged helix DNA-binding domain"/>
    <property type="match status" value="1"/>
</dbReference>
<evidence type="ECO:0000256" key="3">
    <source>
        <dbReference type="ARBA" id="ARBA00023163"/>
    </source>
</evidence>
<feature type="domain" description="HTH asnC-type" evidence="4">
    <location>
        <begin position="6"/>
        <end position="67"/>
    </location>
</feature>
<dbReference type="InterPro" id="IPR036388">
    <property type="entry name" value="WH-like_DNA-bd_sf"/>
</dbReference>
<evidence type="ECO:0000313" key="5">
    <source>
        <dbReference type="EMBL" id="UGS34513.1"/>
    </source>
</evidence>
<dbReference type="GO" id="GO:0043200">
    <property type="term" value="P:response to amino acid"/>
    <property type="evidence" value="ECO:0007669"/>
    <property type="project" value="TreeGrafter"/>
</dbReference>
<evidence type="ECO:0000256" key="2">
    <source>
        <dbReference type="ARBA" id="ARBA00023125"/>
    </source>
</evidence>
<keyword evidence="3" id="KW-0804">Transcription</keyword>
<dbReference type="InterPro" id="IPR019888">
    <property type="entry name" value="Tscrpt_reg_AsnC-like"/>
</dbReference>
<organism evidence="5 6">
    <name type="scientific">Capillimicrobium parvum</name>
    <dbReference type="NCBI Taxonomy" id="2884022"/>
    <lineage>
        <taxon>Bacteria</taxon>
        <taxon>Bacillati</taxon>
        <taxon>Actinomycetota</taxon>
        <taxon>Thermoleophilia</taxon>
        <taxon>Solirubrobacterales</taxon>
        <taxon>Capillimicrobiaceae</taxon>
        <taxon>Capillimicrobium</taxon>
    </lineage>
</organism>
<dbReference type="GO" id="GO:0005829">
    <property type="term" value="C:cytosol"/>
    <property type="evidence" value="ECO:0007669"/>
    <property type="project" value="TreeGrafter"/>
</dbReference>
<dbReference type="SUPFAM" id="SSF54909">
    <property type="entry name" value="Dimeric alpha+beta barrel"/>
    <property type="match status" value="1"/>
</dbReference>
<dbReference type="PROSITE" id="PS50956">
    <property type="entry name" value="HTH_ASNC_2"/>
    <property type="match status" value="1"/>
</dbReference>
<dbReference type="InterPro" id="IPR036390">
    <property type="entry name" value="WH_DNA-bd_sf"/>
</dbReference>
<evidence type="ECO:0000259" key="4">
    <source>
        <dbReference type="PROSITE" id="PS50956"/>
    </source>
</evidence>
<dbReference type="PANTHER" id="PTHR30154:SF34">
    <property type="entry name" value="TRANSCRIPTIONAL REGULATOR AZLB"/>
    <property type="match status" value="1"/>
</dbReference>
<dbReference type="SMART" id="SM00344">
    <property type="entry name" value="HTH_ASNC"/>
    <property type="match status" value="1"/>
</dbReference>
<sequence>MKALELDEIDREIIGELVRNGRATYTYLGQLTGLTPHAVAPRVRRLVEGGVITGFTATVDFSALGRGLEALVDLRLSSTADPDAFEAQAAQLPSVRELTFLTGRFDYQVRLSCADADDLDHTVRALRRAGATVTETRIVMRTRMPRRGASAA</sequence>
<dbReference type="Pfam" id="PF01037">
    <property type="entry name" value="AsnC_trans_reg"/>
    <property type="match status" value="1"/>
</dbReference>
<dbReference type="PRINTS" id="PR00033">
    <property type="entry name" value="HTHASNC"/>
</dbReference>
<name>A0A9E7BZN1_9ACTN</name>
<dbReference type="InterPro" id="IPR011008">
    <property type="entry name" value="Dimeric_a/b-barrel"/>
</dbReference>
<dbReference type="Pfam" id="PF13404">
    <property type="entry name" value="HTH_AsnC-type"/>
    <property type="match status" value="1"/>
</dbReference>
<keyword evidence="1" id="KW-0805">Transcription regulation</keyword>
<dbReference type="RefSeq" id="WP_259314186.1">
    <property type="nucleotide sequence ID" value="NZ_CP087164.1"/>
</dbReference>
<dbReference type="EMBL" id="CP087164">
    <property type="protein sequence ID" value="UGS34513.1"/>
    <property type="molecule type" value="Genomic_DNA"/>
</dbReference>
<dbReference type="SUPFAM" id="SSF46785">
    <property type="entry name" value="Winged helix' DNA-binding domain"/>
    <property type="match status" value="1"/>
</dbReference>
<dbReference type="InterPro" id="IPR000485">
    <property type="entry name" value="AsnC-type_HTH_dom"/>
</dbReference>
<reference evidence="5" key="1">
    <citation type="journal article" date="2022" name="Int. J. Syst. Evol. Microbiol.">
        <title>Pseudomonas aegrilactucae sp. nov. and Pseudomonas morbosilactucae sp. nov., pathogens causing bacterial rot of lettuce in Japan.</title>
        <authorList>
            <person name="Sawada H."/>
            <person name="Fujikawa T."/>
            <person name="Satou M."/>
        </authorList>
    </citation>
    <scope>NUCLEOTIDE SEQUENCE</scope>
    <source>
        <strain evidence="5">0166_1</strain>
    </source>
</reference>
<dbReference type="InterPro" id="IPR019887">
    <property type="entry name" value="Tscrpt_reg_AsnC/Lrp_C"/>
</dbReference>
<proteinExistence type="predicted"/>
<dbReference type="AlphaFoldDB" id="A0A9E7BZN1"/>
<evidence type="ECO:0000256" key="1">
    <source>
        <dbReference type="ARBA" id="ARBA00023015"/>
    </source>
</evidence>
<accession>A0A9E7BZN1</accession>
<keyword evidence="6" id="KW-1185">Reference proteome</keyword>
<dbReference type="PANTHER" id="PTHR30154">
    <property type="entry name" value="LEUCINE-RESPONSIVE REGULATORY PROTEIN"/>
    <property type="match status" value="1"/>
</dbReference>
<gene>
    <name evidence="5" type="primary">lrp_2</name>
    <name evidence="5" type="ORF">DSM104329_00891</name>
</gene>
<dbReference type="GO" id="GO:0043565">
    <property type="term" value="F:sequence-specific DNA binding"/>
    <property type="evidence" value="ECO:0007669"/>
    <property type="project" value="InterPro"/>
</dbReference>
<dbReference type="KEGG" id="sbae:DSM104329_00891"/>
<evidence type="ECO:0000313" key="6">
    <source>
        <dbReference type="Proteomes" id="UP001162834"/>
    </source>
</evidence>